<name>A0A8H3XQX9_9EURO</name>
<evidence type="ECO:0000256" key="1">
    <source>
        <dbReference type="SAM" id="SignalP"/>
    </source>
</evidence>
<organism evidence="2 3">
    <name type="scientific">Aspergillus udagawae</name>
    <dbReference type="NCBI Taxonomy" id="91492"/>
    <lineage>
        <taxon>Eukaryota</taxon>
        <taxon>Fungi</taxon>
        <taxon>Dikarya</taxon>
        <taxon>Ascomycota</taxon>
        <taxon>Pezizomycotina</taxon>
        <taxon>Eurotiomycetes</taxon>
        <taxon>Eurotiomycetidae</taxon>
        <taxon>Eurotiales</taxon>
        <taxon>Aspergillaceae</taxon>
        <taxon>Aspergillus</taxon>
        <taxon>Aspergillus subgen. Fumigati</taxon>
    </lineage>
</organism>
<gene>
    <name evidence="2" type="ORF">IFM46972_11199</name>
</gene>
<sequence length="80" mass="8632">MKVLLTVAAFLSTGVVAVGFRNMDHECKSQLAGIIVAENTIGQVRKTAAIYSITASGSPFLSRLQYGTQQHKARHNGKQD</sequence>
<reference evidence="2 3" key="1">
    <citation type="submission" date="2020-01" db="EMBL/GenBank/DDBJ databases">
        <title>Draft genome sequence of Aspergillus udagawae IFM 46972.</title>
        <authorList>
            <person name="Takahashi H."/>
            <person name="Yaguchi T."/>
        </authorList>
    </citation>
    <scope>NUCLEOTIDE SEQUENCE [LARGE SCALE GENOMIC DNA]</scope>
    <source>
        <strain evidence="2 3">IFM 46972</strain>
    </source>
</reference>
<dbReference type="Proteomes" id="UP000465221">
    <property type="component" value="Unassembled WGS sequence"/>
</dbReference>
<dbReference type="AlphaFoldDB" id="A0A8H3XQX9"/>
<evidence type="ECO:0000313" key="3">
    <source>
        <dbReference type="Proteomes" id="UP000465221"/>
    </source>
</evidence>
<accession>A0A8H3XQX9</accession>
<comment type="caution">
    <text evidence="2">The sequence shown here is derived from an EMBL/GenBank/DDBJ whole genome shotgun (WGS) entry which is preliminary data.</text>
</comment>
<protein>
    <submittedName>
        <fullName evidence="2">Uncharacterized protein</fullName>
    </submittedName>
</protein>
<dbReference type="EMBL" id="BLKC01000187">
    <property type="protein sequence ID" value="GFF58773.1"/>
    <property type="molecule type" value="Genomic_DNA"/>
</dbReference>
<proteinExistence type="predicted"/>
<evidence type="ECO:0000313" key="2">
    <source>
        <dbReference type="EMBL" id="GFF58773.1"/>
    </source>
</evidence>
<keyword evidence="1" id="KW-0732">Signal</keyword>
<feature type="signal peptide" evidence="1">
    <location>
        <begin position="1"/>
        <end position="17"/>
    </location>
</feature>
<feature type="chain" id="PRO_5034119059" evidence="1">
    <location>
        <begin position="18"/>
        <end position="80"/>
    </location>
</feature>